<evidence type="ECO:0000256" key="1">
    <source>
        <dbReference type="SAM" id="MobiDB-lite"/>
    </source>
</evidence>
<feature type="region of interest" description="Disordered" evidence="1">
    <location>
        <begin position="170"/>
        <end position="317"/>
    </location>
</feature>
<protein>
    <recommendedName>
        <fullName evidence="5">Hyphally-regulated cell wall protein N-terminal domain-containing protein</fullName>
    </recommendedName>
</protein>
<dbReference type="Proteomes" id="UP000011777">
    <property type="component" value="Unassembled WGS sequence"/>
</dbReference>
<keyword evidence="4" id="KW-1185">Reference proteome</keyword>
<dbReference type="AlphaFoldDB" id="M3JVQ0"/>
<evidence type="ECO:0000313" key="3">
    <source>
        <dbReference type="EMBL" id="EMG46459.1"/>
    </source>
</evidence>
<evidence type="ECO:0000256" key="2">
    <source>
        <dbReference type="SAM" id="SignalP"/>
    </source>
</evidence>
<feature type="compositionally biased region" description="Pro residues" evidence="1">
    <location>
        <begin position="178"/>
        <end position="190"/>
    </location>
</feature>
<name>M3JVQ0_CANMX</name>
<feature type="compositionally biased region" description="Polar residues" evidence="1">
    <location>
        <begin position="204"/>
        <end position="219"/>
    </location>
</feature>
<accession>M3JVQ0</accession>
<reference evidence="3 4" key="1">
    <citation type="submission" date="2013-02" db="EMBL/GenBank/DDBJ databases">
        <title>Genome sequence of Candida maltosa Xu316, a potential industrial strain for xylitol and ethanol production.</title>
        <authorList>
            <person name="Yu J."/>
            <person name="Wang Q."/>
            <person name="Geng X."/>
            <person name="Bao W."/>
            <person name="He P."/>
            <person name="Cai J."/>
        </authorList>
    </citation>
    <scope>NUCLEOTIDE SEQUENCE [LARGE SCALE GENOMIC DNA]</scope>
    <source>
        <strain evidence="4">Xu316</strain>
    </source>
</reference>
<feature type="compositionally biased region" description="Low complexity" evidence="1">
    <location>
        <begin position="281"/>
        <end position="302"/>
    </location>
</feature>
<dbReference type="HOGENOM" id="CLU_615375_0_0_1"/>
<keyword evidence="2" id="KW-0732">Signal</keyword>
<feature type="compositionally biased region" description="Basic and acidic residues" evidence="1">
    <location>
        <begin position="254"/>
        <end position="267"/>
    </location>
</feature>
<feature type="compositionally biased region" description="Low complexity" evidence="1">
    <location>
        <begin position="191"/>
        <end position="200"/>
    </location>
</feature>
<evidence type="ECO:0008006" key="5">
    <source>
        <dbReference type="Google" id="ProtNLM"/>
    </source>
</evidence>
<dbReference type="EMBL" id="AOGT01002003">
    <property type="protein sequence ID" value="EMG46459.1"/>
    <property type="molecule type" value="Genomic_DNA"/>
</dbReference>
<sequence length="445" mass="47423">MFSLLISFLFLSLAYADVGSVVSGTGGNKVKVLSGLLKAVQYAEDPLAIQIVGDLETGETYFFTVKDLKLRLDSTGDLFTVGNGFLKWNGDNYAAIESDHSVSFIGNNADADWGWSIKGDKKSIVFVDDDDQKYKFTACSEADGYKVYMGGKIACQELSNIRIYDSDVDVIGENNKPQPQPQPEPEPQPQPVSSSQQNPPKELPSSSDPPLSGESTGTAKQAEDNGATTTTTATNEPNNDTTSASNGSVTPKSESPKTDETPNKTDESTTSPEPTDVAKDSSSSTESPTPSSTGVVDDVSVVESEHEDGEQTAKENTGDVVYVTVTVCDSTTCSESSYVSEDDVVIEEVTVVVTCSGDNLKDGCDVGTAVVTSTHYQVVEETLTVTLAPGQNVNAAEQQQQEPEGTVFAENPDSSIIAQLENNSNVVSTFVNLLITLFVSLFYMC</sequence>
<proteinExistence type="predicted"/>
<comment type="caution">
    <text evidence="3">The sequence shown here is derived from an EMBL/GenBank/DDBJ whole genome shotgun (WGS) entry which is preliminary data.</text>
</comment>
<feature type="compositionally biased region" description="Polar residues" evidence="1">
    <location>
        <begin position="243"/>
        <end position="253"/>
    </location>
</feature>
<feature type="signal peptide" evidence="2">
    <location>
        <begin position="1"/>
        <end position="16"/>
    </location>
</feature>
<feature type="compositionally biased region" description="Low complexity" evidence="1">
    <location>
        <begin position="224"/>
        <end position="242"/>
    </location>
</feature>
<organism evidence="3 4">
    <name type="scientific">Candida maltosa (strain Xu316)</name>
    <name type="common">Yeast</name>
    <dbReference type="NCBI Taxonomy" id="1245528"/>
    <lineage>
        <taxon>Eukaryota</taxon>
        <taxon>Fungi</taxon>
        <taxon>Dikarya</taxon>
        <taxon>Ascomycota</taxon>
        <taxon>Saccharomycotina</taxon>
        <taxon>Pichiomycetes</taxon>
        <taxon>Debaryomycetaceae</taxon>
        <taxon>Candida/Lodderomyces clade</taxon>
        <taxon>Candida</taxon>
    </lineage>
</organism>
<evidence type="ECO:0000313" key="4">
    <source>
        <dbReference type="Proteomes" id="UP000011777"/>
    </source>
</evidence>
<gene>
    <name evidence="3" type="ORF">G210_3291</name>
</gene>
<feature type="chain" id="PRO_5004035568" description="Hyphally-regulated cell wall protein N-terminal domain-containing protein" evidence="2">
    <location>
        <begin position="17"/>
        <end position="445"/>
    </location>
</feature>